<evidence type="ECO:0000313" key="2">
    <source>
        <dbReference type="Proteomes" id="UP000639338"/>
    </source>
</evidence>
<accession>A0A834Y0H8</accession>
<name>A0A834Y0H8_APHGI</name>
<dbReference type="EMBL" id="JACMRX010000002">
    <property type="protein sequence ID" value="KAF7994882.1"/>
    <property type="molecule type" value="Genomic_DNA"/>
</dbReference>
<protein>
    <submittedName>
        <fullName evidence="1">Uncharacterized protein</fullName>
    </submittedName>
</protein>
<organism evidence="1 2">
    <name type="scientific">Aphidius gifuensis</name>
    <name type="common">Parasitoid wasp</name>
    <dbReference type="NCBI Taxonomy" id="684658"/>
    <lineage>
        <taxon>Eukaryota</taxon>
        <taxon>Metazoa</taxon>
        <taxon>Ecdysozoa</taxon>
        <taxon>Arthropoda</taxon>
        <taxon>Hexapoda</taxon>
        <taxon>Insecta</taxon>
        <taxon>Pterygota</taxon>
        <taxon>Neoptera</taxon>
        <taxon>Endopterygota</taxon>
        <taxon>Hymenoptera</taxon>
        <taxon>Apocrita</taxon>
        <taxon>Ichneumonoidea</taxon>
        <taxon>Braconidae</taxon>
        <taxon>Aphidiinae</taxon>
        <taxon>Aphidius</taxon>
    </lineage>
</organism>
<proteinExistence type="predicted"/>
<sequence>MSGILRNTLRLVSTAKYATNNFYSRRFASSMSRGLEKFILNNKLDLKKPSDYYVIGSNQEPKFWQHVWADIRKKTFINADAANVAKIDYFIASISDAQSWVTVQKKKEKFYLPAPFNIKRNGESIKPIPTESVRVKSLAFSYENCNLHVSREGGKLKIQKGDSGETLIINHSVHIEAHQKTSRTKKNAYVKNIPSILISDVEFGDTKMIVKREGQDEETQMIQGHAQYSDDYPSDLPPNNEFIDETKLGRNETIDLKNIRGSLDLQFPMSLSIKGGPQIIHIQDLDDTFTVYHKIDIQAYKDLTIQKEFEKSKIGKNTVNLKNKNDATKEDDNSKIGKIDILLDSGNLALRTSSHSSSK</sequence>
<evidence type="ECO:0000313" key="1">
    <source>
        <dbReference type="EMBL" id="KAF7994882.1"/>
    </source>
</evidence>
<gene>
    <name evidence="1" type="ORF">HCN44_004354</name>
</gene>
<keyword evidence="2" id="KW-1185">Reference proteome</keyword>
<dbReference type="AlphaFoldDB" id="A0A834Y0H8"/>
<reference evidence="1 2" key="1">
    <citation type="submission" date="2020-08" db="EMBL/GenBank/DDBJ databases">
        <title>Aphidius gifuensis genome sequencing and assembly.</title>
        <authorList>
            <person name="Du Z."/>
        </authorList>
    </citation>
    <scope>NUCLEOTIDE SEQUENCE [LARGE SCALE GENOMIC DNA]</scope>
    <source>
        <strain evidence="1">YNYX2018</strain>
        <tissue evidence="1">Adults</tissue>
    </source>
</reference>
<comment type="caution">
    <text evidence="1">The sequence shown here is derived from an EMBL/GenBank/DDBJ whole genome shotgun (WGS) entry which is preliminary data.</text>
</comment>
<dbReference type="Proteomes" id="UP000639338">
    <property type="component" value="Unassembled WGS sequence"/>
</dbReference>